<evidence type="ECO:0000256" key="1">
    <source>
        <dbReference type="SAM" id="Coils"/>
    </source>
</evidence>
<keyword evidence="3" id="KW-0472">Membrane</keyword>
<feature type="transmembrane region" description="Helical" evidence="3">
    <location>
        <begin position="614"/>
        <end position="633"/>
    </location>
</feature>
<dbReference type="Gene3D" id="3.10.590.10">
    <property type="entry name" value="ph1033 like domains"/>
    <property type="match status" value="1"/>
</dbReference>
<dbReference type="InterPro" id="IPR052754">
    <property type="entry name" value="NTPase_KAP_P-loop"/>
</dbReference>
<keyword evidence="3" id="KW-0812">Transmembrane</keyword>
<dbReference type="AlphaFoldDB" id="A0A1Y6B6Q1"/>
<dbReference type="PANTHER" id="PTHR22674:SF6">
    <property type="entry name" value="NTPASE KAP FAMILY P-LOOP DOMAIN-CONTAINING PROTEIN 1"/>
    <property type="match status" value="1"/>
</dbReference>
<proteinExistence type="predicted"/>
<dbReference type="Pfam" id="PF01878">
    <property type="entry name" value="EVE"/>
    <property type="match status" value="1"/>
</dbReference>
<dbReference type="STRING" id="560819.SAMN05428998_101720"/>
<accession>A0A1Y6B6Q1</accession>
<feature type="domain" description="KAP NTPase" evidence="5">
    <location>
        <begin position="791"/>
        <end position="899"/>
    </location>
</feature>
<dbReference type="RefSeq" id="WP_159460080.1">
    <property type="nucleotide sequence ID" value="NZ_FWZX01000001.1"/>
</dbReference>
<feature type="domain" description="KAP NTPase" evidence="5">
    <location>
        <begin position="384"/>
        <end position="497"/>
    </location>
</feature>
<dbReference type="InterPro" id="IPR002740">
    <property type="entry name" value="EVE_domain"/>
</dbReference>
<evidence type="ECO:0000313" key="6">
    <source>
        <dbReference type="EMBL" id="SME94884.1"/>
    </source>
</evidence>
<evidence type="ECO:0000259" key="4">
    <source>
        <dbReference type="Pfam" id="PF01878"/>
    </source>
</evidence>
<keyword evidence="3" id="KW-1133">Transmembrane helix</keyword>
<evidence type="ECO:0000256" key="3">
    <source>
        <dbReference type="SAM" id="Phobius"/>
    </source>
</evidence>
<feature type="coiled-coil region" evidence="1">
    <location>
        <begin position="684"/>
        <end position="725"/>
    </location>
</feature>
<feature type="transmembrane region" description="Helical" evidence="3">
    <location>
        <begin position="639"/>
        <end position="657"/>
    </location>
</feature>
<evidence type="ECO:0000256" key="2">
    <source>
        <dbReference type="SAM" id="MobiDB-lite"/>
    </source>
</evidence>
<dbReference type="PANTHER" id="PTHR22674">
    <property type="entry name" value="NTPASE, KAP FAMILY P-LOOP DOMAIN-CONTAINING 1"/>
    <property type="match status" value="1"/>
</dbReference>
<evidence type="ECO:0000259" key="5">
    <source>
        <dbReference type="Pfam" id="PF07693"/>
    </source>
</evidence>
<dbReference type="InterPro" id="IPR011646">
    <property type="entry name" value="KAP_P-loop"/>
</dbReference>
<protein>
    <submittedName>
        <fullName evidence="6">EVE domain-containing protein</fullName>
    </submittedName>
</protein>
<keyword evidence="1" id="KW-0175">Coiled coil</keyword>
<feature type="domain" description="EVE" evidence="4">
    <location>
        <begin position="13"/>
        <end position="130"/>
    </location>
</feature>
<evidence type="ECO:0000313" key="7">
    <source>
        <dbReference type="Proteomes" id="UP000192917"/>
    </source>
</evidence>
<reference evidence="6 7" key="1">
    <citation type="submission" date="2017-04" db="EMBL/GenBank/DDBJ databases">
        <authorList>
            <person name="Afonso C.L."/>
            <person name="Miller P.J."/>
            <person name="Scott M.A."/>
            <person name="Spackman E."/>
            <person name="Goraichik I."/>
            <person name="Dimitrov K.M."/>
            <person name="Suarez D.L."/>
            <person name="Swayne D.E."/>
        </authorList>
    </citation>
    <scope>NUCLEOTIDE SEQUENCE [LARGE SCALE GENOMIC DNA]</scope>
    <source>
        <strain evidence="6 7">USBA 355</strain>
    </source>
</reference>
<dbReference type="EMBL" id="FWZX01000001">
    <property type="protein sequence ID" value="SME94884.1"/>
    <property type="molecule type" value="Genomic_DNA"/>
</dbReference>
<gene>
    <name evidence="6" type="ORF">SAMN05428998_101720</name>
</gene>
<dbReference type="SUPFAM" id="SSF88697">
    <property type="entry name" value="PUA domain-like"/>
    <property type="match status" value="1"/>
</dbReference>
<name>A0A1Y6B6Q1_9PROT</name>
<dbReference type="Proteomes" id="UP000192917">
    <property type="component" value="Unassembled WGS sequence"/>
</dbReference>
<feature type="region of interest" description="Disordered" evidence="2">
    <location>
        <begin position="906"/>
        <end position="935"/>
    </location>
</feature>
<dbReference type="InterPro" id="IPR015947">
    <property type="entry name" value="PUA-like_sf"/>
</dbReference>
<dbReference type="Pfam" id="PF07693">
    <property type="entry name" value="KAP_NTPase"/>
    <property type="match status" value="2"/>
</dbReference>
<sequence>MDAPDFDPDAPSHWIFQANHEKYDLASELKPGGTEGWLASRYATRMRPGDVVWLWQSGERAIHGWGRLVSPALRDPDDGRFWVQLQCEARFGEPLPLEAIRGEPDLAGLQILRAPQGTNFALTPSQAAALTRIAAARDLQAPEPPGTLERGAFVSASSSTPLLDLLGRARTRPLMLGALVQCVDLLAALFAEGQTTTAAAADEEPAVVWLRRALAPQLSSGGPEATAGPALSILESLPAREDLYDAGVDGETAGRAIERLGESFSAEAAAVVERAAQIQSATEVLTDGQSLPPPEQRPAFDYALVAALLFGDLRGVRALLAAERLSLAALREAFLAQVERVFGAGAAARWRRFTRLPGAGQALANFSADRPEGEDALEIEPDVKAFASVIAARAVKPPLSIGLFGNWGSGKSFFMNRLRGQIEALAASATRPAASDPAGLEENPDSPFWPKVVQIEFNAWHYVESNLWASLVAHLFNSLARIEEKAEAERTLRHETLLRQLNVAAEIEREAHDEERAARDQLAAAQWKLQIKRREVDETRVRLSLLDLLRAVPWEAVGERIEPELRRRAEQGDGAALAAIERQLREEVERSRTLAGRAAALLRATGQLDGRSRLLLAVLALAVLGAGLGLAWLLRSVDWQPVLAGGLALLATGLAWWQRVQGMADRALSLLERSQLRLERVVAARPEERQAAALRRELADLEVELANAEVQSRQAAGRVERAEAALREFRTTSSVAHFIEERAGSGDYRGQLGLLALIRNDFEELSRRLRRARGEADEPALPLADPGRIDRIVLYIDDLDRCPPERVFEVLQAIHLLLAFDLFVVVVGVDERWLSRALAMARAGLLAGSGTERLKLLQSLGVETADTADPADFLEKIFQIPFWLRPIDKNAFGRLVDELVAGDLPPVAGEDRTDDAAPGTEGTVTPGPASGAALGGRAVGLEDEVEAEAETIFIEPFERDCMRDLSAVVGRSPRTAKAFVNIWRILKSRESIGRALAPLRREESCGGLLLLALVVGHPHGAEAILDLVQSANPATPVGDLFPQPEEGAMDKRPGALKEAGVSQALYREIARVTRTHLGSELTAAALQHWLPTVRRFSFSAAVARDPAYLDLFRRAGTGAEAQT</sequence>
<organism evidence="6 7">
    <name type="scientific">Tistlia consotensis USBA 355</name>
    <dbReference type="NCBI Taxonomy" id="560819"/>
    <lineage>
        <taxon>Bacteria</taxon>
        <taxon>Pseudomonadati</taxon>
        <taxon>Pseudomonadota</taxon>
        <taxon>Alphaproteobacteria</taxon>
        <taxon>Rhodospirillales</taxon>
        <taxon>Rhodovibrionaceae</taxon>
        <taxon>Tistlia</taxon>
    </lineage>
</organism>
<keyword evidence="7" id="KW-1185">Reference proteome</keyword>